<name>A0AA39XUY6_9PEZI</name>
<protein>
    <recommendedName>
        <fullName evidence="4">Heterokaryon incompatibility domain-containing protein</fullName>
    </recommendedName>
</protein>
<sequence>MWVHCSSQAAAACTGGGEHHLTSTSILFLLTSASLQVPVQNMTPSLSLLDNCKYPHYAYSPLPPGQVRTLLLLPAEHDTTPLRAALVTHPLGLSASSTSSQESESETQDDEIPIPGFEAISYAWGAPDQEIMNRWSSSLNPQQRPRSLLRLRSITRAIKMSSWGRYQFAPTSPLPSANSGLPPRPEDYGLTRSASTSSTSRSAPRRSP</sequence>
<dbReference type="EMBL" id="JAULSV010000007">
    <property type="protein sequence ID" value="KAK0639882.1"/>
    <property type="molecule type" value="Genomic_DNA"/>
</dbReference>
<dbReference type="AlphaFoldDB" id="A0AA39XUY6"/>
<feature type="region of interest" description="Disordered" evidence="1">
    <location>
        <begin position="93"/>
        <end position="112"/>
    </location>
</feature>
<proteinExistence type="predicted"/>
<dbReference type="Proteomes" id="UP001174936">
    <property type="component" value="Unassembled WGS sequence"/>
</dbReference>
<comment type="caution">
    <text evidence="2">The sequence shown here is derived from an EMBL/GenBank/DDBJ whole genome shotgun (WGS) entry which is preliminary data.</text>
</comment>
<evidence type="ECO:0000313" key="3">
    <source>
        <dbReference type="Proteomes" id="UP001174936"/>
    </source>
</evidence>
<evidence type="ECO:0008006" key="4">
    <source>
        <dbReference type="Google" id="ProtNLM"/>
    </source>
</evidence>
<evidence type="ECO:0000313" key="2">
    <source>
        <dbReference type="EMBL" id="KAK0639882.1"/>
    </source>
</evidence>
<accession>A0AA39XUY6</accession>
<evidence type="ECO:0000256" key="1">
    <source>
        <dbReference type="SAM" id="MobiDB-lite"/>
    </source>
</evidence>
<feature type="region of interest" description="Disordered" evidence="1">
    <location>
        <begin position="167"/>
        <end position="208"/>
    </location>
</feature>
<reference evidence="2" key="1">
    <citation type="submission" date="2023-06" db="EMBL/GenBank/DDBJ databases">
        <title>Genome-scale phylogeny and comparative genomics of the fungal order Sordariales.</title>
        <authorList>
            <consortium name="Lawrence Berkeley National Laboratory"/>
            <person name="Hensen N."/>
            <person name="Bonometti L."/>
            <person name="Westerberg I."/>
            <person name="Brannstrom I.O."/>
            <person name="Guillou S."/>
            <person name="Cros-Aarteil S."/>
            <person name="Calhoun S."/>
            <person name="Haridas S."/>
            <person name="Kuo A."/>
            <person name="Mondo S."/>
            <person name="Pangilinan J."/>
            <person name="Riley R."/>
            <person name="Labutti K."/>
            <person name="Andreopoulos B."/>
            <person name="Lipzen A."/>
            <person name="Chen C."/>
            <person name="Yanf M."/>
            <person name="Daum C."/>
            <person name="Ng V."/>
            <person name="Clum A."/>
            <person name="Steindorff A."/>
            <person name="Ohm R."/>
            <person name="Martin F."/>
            <person name="Silar P."/>
            <person name="Natvig D."/>
            <person name="Lalanne C."/>
            <person name="Gautier V."/>
            <person name="Ament-Velasquez S.L."/>
            <person name="Kruys A."/>
            <person name="Hutchinson M.I."/>
            <person name="Powell A.J."/>
            <person name="Barry K."/>
            <person name="Miller A.N."/>
            <person name="Grigoriev I.V."/>
            <person name="Debuchy R."/>
            <person name="Gladieux P."/>
            <person name="Thoren M.H."/>
            <person name="Johannesson H."/>
        </authorList>
    </citation>
    <scope>NUCLEOTIDE SEQUENCE</scope>
    <source>
        <strain evidence="2">SMH2532-1</strain>
    </source>
</reference>
<feature type="compositionally biased region" description="Low complexity" evidence="1">
    <location>
        <begin position="191"/>
        <end position="202"/>
    </location>
</feature>
<gene>
    <name evidence="2" type="ORF">B0T16DRAFT_249196</name>
</gene>
<organism evidence="2 3">
    <name type="scientific">Cercophora newfieldiana</name>
    <dbReference type="NCBI Taxonomy" id="92897"/>
    <lineage>
        <taxon>Eukaryota</taxon>
        <taxon>Fungi</taxon>
        <taxon>Dikarya</taxon>
        <taxon>Ascomycota</taxon>
        <taxon>Pezizomycotina</taxon>
        <taxon>Sordariomycetes</taxon>
        <taxon>Sordariomycetidae</taxon>
        <taxon>Sordariales</taxon>
        <taxon>Lasiosphaeriaceae</taxon>
        <taxon>Cercophora</taxon>
    </lineage>
</organism>
<keyword evidence="3" id="KW-1185">Reference proteome</keyword>
<feature type="compositionally biased region" description="Acidic residues" evidence="1">
    <location>
        <begin position="103"/>
        <end position="112"/>
    </location>
</feature>